<evidence type="ECO:0000256" key="3">
    <source>
        <dbReference type="ARBA" id="ARBA00022989"/>
    </source>
</evidence>
<feature type="domain" description="O-antigen ligase-related" evidence="6">
    <location>
        <begin position="200"/>
        <end position="366"/>
    </location>
</feature>
<organism evidence="7 8">
    <name type="scientific">Flagellimonas abyssi</name>
    <dbReference type="NCBI Taxonomy" id="2864871"/>
    <lineage>
        <taxon>Bacteria</taxon>
        <taxon>Pseudomonadati</taxon>
        <taxon>Bacteroidota</taxon>
        <taxon>Flavobacteriia</taxon>
        <taxon>Flavobacteriales</taxon>
        <taxon>Flavobacteriaceae</taxon>
        <taxon>Flagellimonas</taxon>
    </lineage>
</organism>
<dbReference type="RefSeq" id="WP_220112645.1">
    <property type="nucleotide sequence ID" value="NZ_JAHZSV010000003.1"/>
</dbReference>
<keyword evidence="8" id="KW-1185">Reference proteome</keyword>
<feature type="transmembrane region" description="Helical" evidence="5">
    <location>
        <begin position="15"/>
        <end position="44"/>
    </location>
</feature>
<evidence type="ECO:0000256" key="5">
    <source>
        <dbReference type="SAM" id="Phobius"/>
    </source>
</evidence>
<comment type="caution">
    <text evidence="7">The sequence shown here is derived from an EMBL/GenBank/DDBJ whole genome shotgun (WGS) entry which is preliminary data.</text>
</comment>
<proteinExistence type="predicted"/>
<feature type="transmembrane region" description="Helical" evidence="5">
    <location>
        <begin position="350"/>
        <end position="371"/>
    </location>
</feature>
<feature type="transmembrane region" description="Helical" evidence="5">
    <location>
        <begin position="95"/>
        <end position="111"/>
    </location>
</feature>
<evidence type="ECO:0000313" key="7">
    <source>
        <dbReference type="EMBL" id="MBW8198976.1"/>
    </source>
</evidence>
<dbReference type="EMBL" id="JAHZSV010000003">
    <property type="protein sequence ID" value="MBW8198976.1"/>
    <property type="molecule type" value="Genomic_DNA"/>
</dbReference>
<feature type="transmembrane region" description="Helical" evidence="5">
    <location>
        <begin position="383"/>
        <end position="401"/>
    </location>
</feature>
<keyword evidence="2 5" id="KW-0812">Transmembrane</keyword>
<dbReference type="InterPro" id="IPR051533">
    <property type="entry name" value="WaaL-like"/>
</dbReference>
<sequence>MDKPKNWSFKINWNLLVLCLTAGGIPFPINIGNIAVIIGLLILFYEFLSKKEKADLSFLSSSAFILPVLFFGYIISSTLLSDDVNAGFKQVEKNLFLILLPFVVGYTRPLNEKEKNIVLSVFSFSSILSFLVLLVVGVMRIFAGADTDVLFFHELGSFFDLHPVYIAINLGVTIYFLTFHFKGQGKVNLSELVFLTLTIGIALIGLLLCASKAVLIIFMTIYFIKLVQGALRKRIFPMLILGIILLCGPIFMNSLTSDRFSQGLTFDLEPFEPTNDIGLAKVFSNDEKEQVSDLEIRYLMFKIGLFHVIDDGRLLFGYGIGDVQKHIDLYYMQYGLAPNWFEGYNLHNQYLQYLVSYGILGLLLFLIYLGYSVYCSIKNKSGFHLFFLILILSIFVFECVLSRNKGIVVFIFMNTFFIMNYENSHTRN</sequence>
<gene>
    <name evidence="7" type="ORF">K1F36_04000</name>
</gene>
<feature type="transmembrane region" description="Helical" evidence="5">
    <location>
        <begin position="118"/>
        <end position="143"/>
    </location>
</feature>
<feature type="transmembrane region" description="Helical" evidence="5">
    <location>
        <begin position="235"/>
        <end position="252"/>
    </location>
</feature>
<name>A0ABS7END6_9FLAO</name>
<evidence type="ECO:0000256" key="4">
    <source>
        <dbReference type="ARBA" id="ARBA00023136"/>
    </source>
</evidence>
<evidence type="ECO:0000256" key="2">
    <source>
        <dbReference type="ARBA" id="ARBA00022692"/>
    </source>
</evidence>
<accession>A0ABS7END6</accession>
<evidence type="ECO:0000259" key="6">
    <source>
        <dbReference type="Pfam" id="PF04932"/>
    </source>
</evidence>
<dbReference type="Proteomes" id="UP001196136">
    <property type="component" value="Unassembled WGS sequence"/>
</dbReference>
<comment type="subcellular location">
    <subcellularLocation>
        <location evidence="1">Membrane</location>
        <topology evidence="1">Multi-pass membrane protein</topology>
    </subcellularLocation>
</comment>
<protein>
    <recommendedName>
        <fullName evidence="6">O-antigen ligase-related domain-containing protein</fullName>
    </recommendedName>
</protein>
<evidence type="ECO:0000313" key="8">
    <source>
        <dbReference type="Proteomes" id="UP001196136"/>
    </source>
</evidence>
<dbReference type="PANTHER" id="PTHR37422">
    <property type="entry name" value="TEICHURONIC ACID BIOSYNTHESIS PROTEIN TUAE"/>
    <property type="match status" value="1"/>
</dbReference>
<dbReference type="PANTHER" id="PTHR37422:SF17">
    <property type="entry name" value="O-ANTIGEN LIGASE"/>
    <property type="match status" value="1"/>
</dbReference>
<reference evidence="7 8" key="1">
    <citation type="submission" date="2021-08" db="EMBL/GenBank/DDBJ databases">
        <title>Muricauda profundi sp. nov., a marine bacterium isolated from deep seawater of the Mariana Trench.</title>
        <authorList>
            <person name="Wei Y."/>
        </authorList>
    </citation>
    <scope>NUCLEOTIDE SEQUENCE [LARGE SCALE GENOMIC DNA]</scope>
    <source>
        <strain evidence="7 8">W52</strain>
    </source>
</reference>
<dbReference type="InterPro" id="IPR007016">
    <property type="entry name" value="O-antigen_ligase-rel_domated"/>
</dbReference>
<dbReference type="Pfam" id="PF04932">
    <property type="entry name" value="Wzy_C"/>
    <property type="match status" value="1"/>
</dbReference>
<keyword evidence="3 5" id="KW-1133">Transmembrane helix</keyword>
<feature type="transmembrane region" description="Helical" evidence="5">
    <location>
        <begin position="193"/>
        <end position="223"/>
    </location>
</feature>
<feature type="transmembrane region" description="Helical" evidence="5">
    <location>
        <begin position="56"/>
        <end position="75"/>
    </location>
</feature>
<feature type="transmembrane region" description="Helical" evidence="5">
    <location>
        <begin position="163"/>
        <end position="181"/>
    </location>
</feature>
<keyword evidence="4 5" id="KW-0472">Membrane</keyword>
<evidence type="ECO:0000256" key="1">
    <source>
        <dbReference type="ARBA" id="ARBA00004141"/>
    </source>
</evidence>